<evidence type="ECO:0000313" key="5">
    <source>
        <dbReference type="Proteomes" id="UP000594638"/>
    </source>
</evidence>
<dbReference type="Gene3D" id="4.10.60.10">
    <property type="entry name" value="Zinc finger, CCHC-type"/>
    <property type="match status" value="1"/>
</dbReference>
<evidence type="ECO:0000256" key="1">
    <source>
        <dbReference type="PROSITE-ProRule" id="PRU00047"/>
    </source>
</evidence>
<keyword evidence="1" id="KW-0863">Zinc-finger</keyword>
<dbReference type="SMART" id="SM00343">
    <property type="entry name" value="ZnF_C2HC"/>
    <property type="match status" value="1"/>
</dbReference>
<dbReference type="Gramene" id="OE9A067722T1">
    <property type="protein sequence ID" value="OE9A067722C1"/>
    <property type="gene ID" value="OE9A067722"/>
</dbReference>
<organism evidence="4 5">
    <name type="scientific">Olea europaea subsp. europaea</name>
    <dbReference type="NCBI Taxonomy" id="158383"/>
    <lineage>
        <taxon>Eukaryota</taxon>
        <taxon>Viridiplantae</taxon>
        <taxon>Streptophyta</taxon>
        <taxon>Embryophyta</taxon>
        <taxon>Tracheophyta</taxon>
        <taxon>Spermatophyta</taxon>
        <taxon>Magnoliopsida</taxon>
        <taxon>eudicotyledons</taxon>
        <taxon>Gunneridae</taxon>
        <taxon>Pentapetalae</taxon>
        <taxon>asterids</taxon>
        <taxon>lamiids</taxon>
        <taxon>Lamiales</taxon>
        <taxon>Oleaceae</taxon>
        <taxon>Oleeae</taxon>
        <taxon>Olea</taxon>
    </lineage>
</organism>
<keyword evidence="5" id="KW-1185">Reference proteome</keyword>
<name>A0A8S0Q3W1_OLEEU</name>
<proteinExistence type="predicted"/>
<comment type="caution">
    <text evidence="4">The sequence shown here is derived from an EMBL/GenBank/DDBJ whole genome shotgun (WGS) entry which is preliminary data.</text>
</comment>
<dbReference type="InterPro" id="IPR036875">
    <property type="entry name" value="Znf_CCHC_sf"/>
</dbReference>
<dbReference type="AlphaFoldDB" id="A0A8S0Q3W1"/>
<dbReference type="PROSITE" id="PS50158">
    <property type="entry name" value="ZF_CCHC"/>
    <property type="match status" value="1"/>
</dbReference>
<feature type="non-terminal residue" evidence="4">
    <location>
        <position position="425"/>
    </location>
</feature>
<keyword evidence="1" id="KW-0479">Metal-binding</keyword>
<evidence type="ECO:0000256" key="2">
    <source>
        <dbReference type="SAM" id="MobiDB-lite"/>
    </source>
</evidence>
<feature type="compositionally biased region" description="Pro residues" evidence="2">
    <location>
        <begin position="1"/>
        <end position="12"/>
    </location>
</feature>
<dbReference type="Proteomes" id="UP000594638">
    <property type="component" value="Unassembled WGS sequence"/>
</dbReference>
<keyword evidence="1" id="KW-0862">Zinc</keyword>
<feature type="region of interest" description="Disordered" evidence="2">
    <location>
        <begin position="323"/>
        <end position="381"/>
    </location>
</feature>
<gene>
    <name evidence="4" type="ORF">OLEA9_A067722</name>
</gene>
<evidence type="ECO:0000313" key="4">
    <source>
        <dbReference type="EMBL" id="CAA2962364.1"/>
    </source>
</evidence>
<protein>
    <submittedName>
        <fullName evidence="4">Uncharacterized protein LOC110893025</fullName>
    </submittedName>
</protein>
<accession>A0A8S0Q3W1</accession>
<feature type="region of interest" description="Disordered" evidence="2">
    <location>
        <begin position="1"/>
        <end position="30"/>
    </location>
</feature>
<dbReference type="Pfam" id="PF14787">
    <property type="entry name" value="zf-CCHC_5"/>
    <property type="match status" value="1"/>
</dbReference>
<dbReference type="PANTHER" id="PTHR33223:SF6">
    <property type="entry name" value="CCHC-TYPE DOMAIN-CONTAINING PROTEIN"/>
    <property type="match status" value="1"/>
</dbReference>
<reference evidence="4 5" key="1">
    <citation type="submission" date="2019-12" db="EMBL/GenBank/DDBJ databases">
        <authorList>
            <person name="Alioto T."/>
            <person name="Alioto T."/>
            <person name="Gomez Garrido J."/>
        </authorList>
    </citation>
    <scope>NUCLEOTIDE SEQUENCE [LARGE SCALE GENOMIC DNA]</scope>
</reference>
<feature type="domain" description="CCHC-type" evidence="3">
    <location>
        <begin position="380"/>
        <end position="394"/>
    </location>
</feature>
<dbReference type="GO" id="GO:0003676">
    <property type="term" value="F:nucleic acid binding"/>
    <property type="evidence" value="ECO:0007669"/>
    <property type="project" value="InterPro"/>
</dbReference>
<dbReference type="EMBL" id="CACTIH010000908">
    <property type="protein sequence ID" value="CAA2962364.1"/>
    <property type="molecule type" value="Genomic_DNA"/>
</dbReference>
<sequence length="425" mass="47697">MTSENPPAPPQPTQAAEDAQGDGHGELLGSNAYPIRLSSALRIAGHISLEGRQEFTRKCREIFAKRNKTAYEKDWLNDYMEHQDQLFSTTVKPPSQHGSDPISYSNSQIEEGDEVEYGPENRHHQPRPASPPRYHRYDTEEVKPADLNKLFVKPETFNGVKPSARQWLDQYEKAATSNGWSDNAKVKYMATFLKDTAYSWLTEIVPLHAPNGVAWPELRALFVRCYLGESDRQSAKREFDRAIQRENEKAAQFIPRMVQMIKCLDPTRKQEAITDDIRHKLLPHYQEKLIMFELKTINHLYDACTKIEAGMAASMAASKQRAAASSSQASANESRSRRRSRDTEAAKNRDTSGSSSEREKSPRPGSPASKPTGKTSSQACHRCGRTGHWIKECRAKSKLDGTPLDAKSVRFNTVATVSEGDASSD</sequence>
<dbReference type="SUPFAM" id="SSF57756">
    <property type="entry name" value="Retrovirus zinc finger-like domains"/>
    <property type="match status" value="1"/>
</dbReference>
<evidence type="ECO:0000259" key="3">
    <source>
        <dbReference type="PROSITE" id="PS50158"/>
    </source>
</evidence>
<dbReference type="PANTHER" id="PTHR33223">
    <property type="entry name" value="CCHC-TYPE DOMAIN-CONTAINING PROTEIN"/>
    <property type="match status" value="1"/>
</dbReference>
<dbReference type="GO" id="GO:0008270">
    <property type="term" value="F:zinc ion binding"/>
    <property type="evidence" value="ECO:0007669"/>
    <property type="project" value="UniProtKB-KW"/>
</dbReference>
<feature type="compositionally biased region" description="Basic and acidic residues" evidence="2">
    <location>
        <begin position="341"/>
        <end position="362"/>
    </location>
</feature>
<feature type="compositionally biased region" description="Polar residues" evidence="2">
    <location>
        <begin position="89"/>
        <end position="109"/>
    </location>
</feature>
<dbReference type="InterPro" id="IPR001878">
    <property type="entry name" value="Znf_CCHC"/>
</dbReference>
<feature type="compositionally biased region" description="Low complexity" evidence="2">
    <location>
        <begin position="323"/>
        <end position="333"/>
    </location>
</feature>
<feature type="region of interest" description="Disordered" evidence="2">
    <location>
        <begin position="89"/>
        <end position="135"/>
    </location>
</feature>